<feature type="region of interest" description="Disordered" evidence="1">
    <location>
        <begin position="295"/>
        <end position="327"/>
    </location>
</feature>
<dbReference type="GeneID" id="91092234"/>
<feature type="region of interest" description="Disordered" evidence="1">
    <location>
        <begin position="66"/>
        <end position="164"/>
    </location>
</feature>
<organism evidence="2 3">
    <name type="scientific">Kwoniella dendrophila CBS 6074</name>
    <dbReference type="NCBI Taxonomy" id="1295534"/>
    <lineage>
        <taxon>Eukaryota</taxon>
        <taxon>Fungi</taxon>
        <taxon>Dikarya</taxon>
        <taxon>Basidiomycota</taxon>
        <taxon>Agaricomycotina</taxon>
        <taxon>Tremellomycetes</taxon>
        <taxon>Tremellales</taxon>
        <taxon>Cryptococcaceae</taxon>
        <taxon>Kwoniella</taxon>
    </lineage>
</organism>
<dbReference type="EMBL" id="CP144099">
    <property type="protein sequence ID" value="WWC86685.1"/>
    <property type="molecule type" value="Genomic_DNA"/>
</dbReference>
<protein>
    <submittedName>
        <fullName evidence="2">Uncharacterized protein</fullName>
    </submittedName>
</protein>
<proteinExistence type="predicted"/>
<feature type="compositionally biased region" description="Basic and acidic residues" evidence="1">
    <location>
        <begin position="303"/>
        <end position="312"/>
    </location>
</feature>
<accession>A0AAX4JQ57</accession>
<feature type="compositionally biased region" description="Basic and acidic residues" evidence="1">
    <location>
        <begin position="107"/>
        <end position="125"/>
    </location>
</feature>
<evidence type="ECO:0000313" key="3">
    <source>
        <dbReference type="Proteomes" id="UP001355207"/>
    </source>
</evidence>
<dbReference type="Proteomes" id="UP001355207">
    <property type="component" value="Chromosome 2"/>
</dbReference>
<sequence length="349" mass="41072">MNKANSMRLSGTTEDQNMVNIFNVLSRDEEKYSPLPTEGFEKGWRQPKFIPTQAYDRALAKERMLIPRLGGRSKRAQLGSIEESWGNDKPKSQHKQQDRSISWANIDGKEEKQEQEQFEERKGMFELDEDPPSRNVSPFREEELEEEEDDAQEPFSGEGIQRWEEREFERKKQEFLIQARRGTKYDGGRNSEDEYGKKGNRRTAYHQDIPDTVSRRTRNHLHAFDYDHQRTQDFSSYYDEASEIQNMESISQIYCKNEKDCSKDIEDSYNSKAKDPVIRDFAARSAIRETDVHAGRQFANEGEEVRHIKEKSQASGNSKLEQPPDHLYTQADDYKIWLKRLERGKVKRR</sequence>
<evidence type="ECO:0000256" key="1">
    <source>
        <dbReference type="SAM" id="MobiDB-lite"/>
    </source>
</evidence>
<dbReference type="AlphaFoldDB" id="A0AAX4JQ57"/>
<feature type="compositionally biased region" description="Basic and acidic residues" evidence="1">
    <location>
        <begin position="183"/>
        <end position="197"/>
    </location>
</feature>
<name>A0AAX4JQ57_9TREE</name>
<evidence type="ECO:0000313" key="2">
    <source>
        <dbReference type="EMBL" id="WWC86685.1"/>
    </source>
</evidence>
<dbReference type="RefSeq" id="XP_066073448.1">
    <property type="nucleotide sequence ID" value="XM_066217351.1"/>
</dbReference>
<feature type="compositionally biased region" description="Acidic residues" evidence="1">
    <location>
        <begin position="142"/>
        <end position="152"/>
    </location>
</feature>
<feature type="region of interest" description="Disordered" evidence="1">
    <location>
        <begin position="179"/>
        <end position="207"/>
    </location>
</feature>
<feature type="compositionally biased region" description="Basic and acidic residues" evidence="1">
    <location>
        <begin position="86"/>
        <end position="98"/>
    </location>
</feature>
<reference evidence="2 3" key="1">
    <citation type="submission" date="2024-01" db="EMBL/GenBank/DDBJ databases">
        <title>Comparative genomics of Cryptococcus and Kwoniella reveals pathogenesis evolution and contrasting modes of karyotype evolution via chromosome fusion or intercentromeric recombination.</title>
        <authorList>
            <person name="Coelho M.A."/>
            <person name="David-Palma M."/>
            <person name="Shea T."/>
            <person name="Bowers K."/>
            <person name="McGinley-Smith S."/>
            <person name="Mohammad A.W."/>
            <person name="Gnirke A."/>
            <person name="Yurkov A.M."/>
            <person name="Nowrousian M."/>
            <person name="Sun S."/>
            <person name="Cuomo C.A."/>
            <person name="Heitman J."/>
        </authorList>
    </citation>
    <scope>NUCLEOTIDE SEQUENCE [LARGE SCALE GENOMIC DNA]</scope>
    <source>
        <strain evidence="2 3">CBS 6074</strain>
    </source>
</reference>
<gene>
    <name evidence="2" type="ORF">L201_001562</name>
</gene>
<keyword evidence="3" id="KW-1185">Reference proteome</keyword>